<dbReference type="PANTHER" id="PTHR43210">
    <property type="entry name" value="DETHIOBIOTIN SYNTHETASE"/>
    <property type="match status" value="1"/>
</dbReference>
<dbReference type="SUPFAM" id="SSF52540">
    <property type="entry name" value="P-loop containing nucleoside triphosphate hydrolases"/>
    <property type="match status" value="1"/>
</dbReference>
<keyword evidence="1 9" id="KW-0963">Cytoplasm</keyword>
<protein>
    <recommendedName>
        <fullName evidence="9">ATP-dependent dethiobiotin synthetase BioD</fullName>
        <ecNumber evidence="9">6.3.3.3</ecNumber>
    </recommendedName>
    <alternativeName>
        <fullName evidence="9">DTB synthetase</fullName>
        <shortName evidence="9">DTBS</shortName>
    </alternativeName>
    <alternativeName>
        <fullName evidence="9">Dethiobiotin synthase</fullName>
    </alternativeName>
</protein>
<dbReference type="GO" id="GO:0005829">
    <property type="term" value="C:cytosol"/>
    <property type="evidence" value="ECO:0007669"/>
    <property type="project" value="TreeGrafter"/>
</dbReference>
<feature type="binding site" evidence="9">
    <location>
        <begin position="112"/>
        <end position="115"/>
    </location>
    <ligand>
        <name>ATP</name>
        <dbReference type="ChEBI" id="CHEBI:30616"/>
    </ligand>
</feature>
<dbReference type="GO" id="GO:0000287">
    <property type="term" value="F:magnesium ion binding"/>
    <property type="evidence" value="ECO:0007669"/>
    <property type="project" value="UniProtKB-UniRule"/>
</dbReference>
<dbReference type="NCBIfam" id="TIGR00347">
    <property type="entry name" value="bioD"/>
    <property type="match status" value="1"/>
</dbReference>
<keyword evidence="6 9" id="KW-0067">ATP-binding</keyword>
<keyword evidence="2 9" id="KW-0436">Ligase</keyword>
<evidence type="ECO:0000256" key="9">
    <source>
        <dbReference type="HAMAP-Rule" id="MF_00336"/>
    </source>
</evidence>
<feature type="binding site" evidence="9">
    <location>
        <position position="112"/>
    </location>
    <ligand>
        <name>Mg(2+)</name>
        <dbReference type="ChEBI" id="CHEBI:18420"/>
    </ligand>
</feature>
<dbReference type="EC" id="6.3.3.3" evidence="9"/>
<dbReference type="RefSeq" id="WP_188817115.1">
    <property type="nucleotide sequence ID" value="NZ_BMOF01000018.1"/>
</dbReference>
<dbReference type="InterPro" id="IPR027417">
    <property type="entry name" value="P-loop_NTPase"/>
</dbReference>
<feature type="binding site" evidence="9">
    <location>
        <position position="51"/>
    </location>
    <ligand>
        <name>ATP</name>
        <dbReference type="ChEBI" id="CHEBI:30616"/>
    </ligand>
</feature>
<gene>
    <name evidence="9 10" type="primary">bioD</name>
    <name evidence="10" type="ORF">GCM10007043_11700</name>
</gene>
<feature type="binding site" evidence="9">
    <location>
        <begin position="12"/>
        <end position="17"/>
    </location>
    <ligand>
        <name>ATP</name>
        <dbReference type="ChEBI" id="CHEBI:30616"/>
    </ligand>
</feature>
<feature type="binding site" evidence="9">
    <location>
        <position position="209"/>
    </location>
    <ligand>
        <name>ATP</name>
        <dbReference type="ChEBI" id="CHEBI:30616"/>
    </ligand>
</feature>
<dbReference type="PANTHER" id="PTHR43210:SF2">
    <property type="entry name" value="ATP-DEPENDENT DETHIOBIOTIN SYNTHETASE BIOD 2"/>
    <property type="match status" value="1"/>
</dbReference>
<comment type="catalytic activity">
    <reaction evidence="8">
        <text>(7R,8S)-8-amino-7-(carboxyamino)nonanoate + ATP = (4R,5S)-dethiobiotin + ADP + phosphate + H(+)</text>
        <dbReference type="Rhea" id="RHEA:63684"/>
        <dbReference type="ChEBI" id="CHEBI:15378"/>
        <dbReference type="ChEBI" id="CHEBI:30616"/>
        <dbReference type="ChEBI" id="CHEBI:43474"/>
        <dbReference type="ChEBI" id="CHEBI:149470"/>
        <dbReference type="ChEBI" id="CHEBI:149473"/>
        <dbReference type="ChEBI" id="CHEBI:456216"/>
    </reaction>
</comment>
<evidence type="ECO:0000256" key="1">
    <source>
        <dbReference type="ARBA" id="ARBA00022490"/>
    </source>
</evidence>
<dbReference type="GO" id="GO:0009102">
    <property type="term" value="P:biotin biosynthetic process"/>
    <property type="evidence" value="ECO:0007669"/>
    <property type="project" value="UniProtKB-UniRule"/>
</dbReference>
<reference evidence="10" key="1">
    <citation type="journal article" date="2014" name="Int. J. Syst. Evol. Microbiol.">
        <title>Complete genome sequence of Corynebacterium casei LMG S-19264T (=DSM 44701T), isolated from a smear-ripened cheese.</title>
        <authorList>
            <consortium name="US DOE Joint Genome Institute (JGI-PGF)"/>
            <person name="Walter F."/>
            <person name="Albersmeier A."/>
            <person name="Kalinowski J."/>
            <person name="Ruckert C."/>
        </authorList>
    </citation>
    <scope>NUCLEOTIDE SEQUENCE</scope>
    <source>
        <strain evidence="10">JCM 14719</strain>
    </source>
</reference>
<comment type="similarity">
    <text evidence="9">Belongs to the dethiobiotin synthetase family.</text>
</comment>
<feature type="binding site" evidence="9">
    <location>
        <position position="16"/>
    </location>
    <ligand>
        <name>Mg(2+)</name>
        <dbReference type="ChEBI" id="CHEBI:18420"/>
    </ligand>
</feature>
<comment type="caution">
    <text evidence="9">Lacks conserved residue(s) required for the propagation of feature annotation.</text>
</comment>
<feature type="binding site" evidence="9">
    <location>
        <position position="41"/>
    </location>
    <ligand>
        <name>substrate</name>
    </ligand>
</feature>
<dbReference type="GO" id="GO:0005524">
    <property type="term" value="F:ATP binding"/>
    <property type="evidence" value="ECO:0007669"/>
    <property type="project" value="UniProtKB-UniRule"/>
</dbReference>
<dbReference type="CDD" id="cd03109">
    <property type="entry name" value="DTBS"/>
    <property type="match status" value="1"/>
</dbReference>
<dbReference type="HAMAP" id="MF_00336">
    <property type="entry name" value="BioD"/>
    <property type="match status" value="1"/>
</dbReference>
<dbReference type="Gene3D" id="3.40.50.300">
    <property type="entry name" value="P-loop containing nucleotide triphosphate hydrolases"/>
    <property type="match status" value="1"/>
</dbReference>
<keyword evidence="7 9" id="KW-0460">Magnesium</keyword>
<feature type="binding site" evidence="9">
    <location>
        <position position="51"/>
    </location>
    <ligand>
        <name>Mg(2+)</name>
        <dbReference type="ChEBI" id="CHEBI:18420"/>
    </ligand>
</feature>
<proteinExistence type="inferred from homology"/>
<evidence type="ECO:0000256" key="5">
    <source>
        <dbReference type="ARBA" id="ARBA00022756"/>
    </source>
</evidence>
<dbReference type="Proteomes" id="UP000637720">
    <property type="component" value="Unassembled WGS sequence"/>
</dbReference>
<keyword evidence="3 9" id="KW-0479">Metal-binding</keyword>
<evidence type="ECO:0000256" key="6">
    <source>
        <dbReference type="ARBA" id="ARBA00022840"/>
    </source>
</evidence>
<keyword evidence="11" id="KW-1185">Reference proteome</keyword>
<evidence type="ECO:0000256" key="2">
    <source>
        <dbReference type="ARBA" id="ARBA00022598"/>
    </source>
</evidence>
<reference evidence="10" key="2">
    <citation type="submission" date="2020-09" db="EMBL/GenBank/DDBJ databases">
        <authorList>
            <person name="Sun Q."/>
            <person name="Ohkuma M."/>
        </authorList>
    </citation>
    <scope>NUCLEOTIDE SEQUENCE</scope>
    <source>
        <strain evidence="10">JCM 14719</strain>
    </source>
</reference>
<dbReference type="GO" id="GO:0004141">
    <property type="term" value="F:dethiobiotin synthase activity"/>
    <property type="evidence" value="ECO:0007669"/>
    <property type="project" value="UniProtKB-UniRule"/>
</dbReference>
<evidence type="ECO:0000256" key="7">
    <source>
        <dbReference type="ARBA" id="ARBA00022842"/>
    </source>
</evidence>
<keyword evidence="4 9" id="KW-0547">Nucleotide-binding</keyword>
<evidence type="ECO:0000313" key="10">
    <source>
        <dbReference type="EMBL" id="GGJ99269.1"/>
    </source>
</evidence>
<evidence type="ECO:0000256" key="4">
    <source>
        <dbReference type="ARBA" id="ARBA00022741"/>
    </source>
</evidence>
<name>A0A8J3B6K5_9BACI</name>
<comment type="subunit">
    <text evidence="9">Homodimer.</text>
</comment>
<comment type="caution">
    <text evidence="10">The sequence shown here is derived from an EMBL/GenBank/DDBJ whole genome shotgun (WGS) entry which is preliminary data.</text>
</comment>
<dbReference type="Pfam" id="PF13500">
    <property type="entry name" value="AAA_26"/>
    <property type="match status" value="1"/>
</dbReference>
<keyword evidence="5 9" id="KW-0093">Biotin biosynthesis</keyword>
<dbReference type="UniPathway" id="UPA00078">
    <property type="reaction ID" value="UER00161"/>
</dbReference>
<comment type="subcellular location">
    <subcellularLocation>
        <location evidence="9">Cytoplasm</location>
    </subcellularLocation>
</comment>
<evidence type="ECO:0000313" key="11">
    <source>
        <dbReference type="Proteomes" id="UP000637720"/>
    </source>
</evidence>
<sequence>MSGLFITGTDTDVGKTFVGACLAAALHRRGRDVGVMKPAQSGYAPGDPASDAARLSRWAGARDPMDLVCPFAYEEPLAPEVAAARAGRPIDPMRVRAALAELSRRHRHLLVEGAGGLLVPLAPGWTVADLAVEAGFPLLVVARPGLGTVNHTLLTVFYARSRGLEVAGVVLNGYEEPLGVSERVNPSLIERYGNVPVIGRLPRLPALPEPEEAAEWVERYLDVAAVEAWLDRQAAGKEETKR</sequence>
<dbReference type="InterPro" id="IPR004472">
    <property type="entry name" value="DTB_synth_BioD"/>
</dbReference>
<dbReference type="PIRSF" id="PIRSF006755">
    <property type="entry name" value="DTB_synth"/>
    <property type="match status" value="1"/>
</dbReference>
<accession>A0A8J3B6K5</accession>
<feature type="binding site" evidence="9">
    <location>
        <begin position="202"/>
        <end position="204"/>
    </location>
    <ligand>
        <name>ATP</name>
        <dbReference type="ChEBI" id="CHEBI:30616"/>
    </ligand>
</feature>
<evidence type="ECO:0000256" key="3">
    <source>
        <dbReference type="ARBA" id="ARBA00022723"/>
    </source>
</evidence>
<evidence type="ECO:0000256" key="8">
    <source>
        <dbReference type="ARBA" id="ARBA00047386"/>
    </source>
</evidence>
<dbReference type="AlphaFoldDB" id="A0A8J3B6K5"/>
<comment type="pathway">
    <text evidence="9">Cofactor biosynthesis; biotin biosynthesis; biotin from 7,8-diaminononanoate: step 1/2.</text>
</comment>
<comment type="catalytic activity">
    <reaction evidence="9">
        <text>(7R,8S)-7,8-diammoniononanoate + CO2 + ATP = (4R,5S)-dethiobiotin + ADP + phosphate + 3 H(+)</text>
        <dbReference type="Rhea" id="RHEA:15805"/>
        <dbReference type="ChEBI" id="CHEBI:15378"/>
        <dbReference type="ChEBI" id="CHEBI:16526"/>
        <dbReference type="ChEBI" id="CHEBI:30616"/>
        <dbReference type="ChEBI" id="CHEBI:43474"/>
        <dbReference type="ChEBI" id="CHEBI:149469"/>
        <dbReference type="ChEBI" id="CHEBI:149473"/>
        <dbReference type="ChEBI" id="CHEBI:456216"/>
        <dbReference type="EC" id="6.3.3.3"/>
    </reaction>
</comment>
<dbReference type="EMBL" id="BMOF01000018">
    <property type="protein sequence ID" value="GGJ99269.1"/>
    <property type="molecule type" value="Genomic_DNA"/>
</dbReference>
<organism evidence="10 11">
    <name type="scientific">Calditerricola satsumensis</name>
    <dbReference type="NCBI Taxonomy" id="373054"/>
    <lineage>
        <taxon>Bacteria</taxon>
        <taxon>Bacillati</taxon>
        <taxon>Bacillota</taxon>
        <taxon>Bacilli</taxon>
        <taxon>Bacillales</taxon>
        <taxon>Bacillaceae</taxon>
        <taxon>Calditerricola</taxon>
    </lineage>
</organism>
<comment type="cofactor">
    <cofactor evidence="9">
        <name>Mg(2+)</name>
        <dbReference type="ChEBI" id="CHEBI:18420"/>
    </cofactor>
</comment>
<comment type="function">
    <text evidence="9">Catalyzes a mechanistically unusual reaction, the ATP-dependent insertion of CO2 between the N7 and N8 nitrogen atoms of 7,8-diaminopelargonic acid (DAPA, also called 7,8-diammoniononanoate) to form a ureido ring.</text>
</comment>
<feature type="active site" evidence="9">
    <location>
        <position position="37"/>
    </location>
</feature>